<dbReference type="RefSeq" id="WP_097071914.1">
    <property type="nucleotide sequence ID" value="NZ_OBMQ01000001.1"/>
</dbReference>
<dbReference type="AlphaFoldDB" id="A0A285RC06"/>
<dbReference type="GO" id="GO:0052689">
    <property type="term" value="F:carboxylic ester hydrolase activity"/>
    <property type="evidence" value="ECO:0007669"/>
    <property type="project" value="UniProtKB-ARBA"/>
</dbReference>
<feature type="domain" description="Peptidase S9 prolyl oligopeptidase catalytic" evidence="2">
    <location>
        <begin position="94"/>
        <end position="241"/>
    </location>
</feature>
<dbReference type="OrthoDB" id="31158at2"/>
<dbReference type="SUPFAM" id="SSF53474">
    <property type="entry name" value="alpha/beta-Hydrolases"/>
    <property type="match status" value="1"/>
</dbReference>
<dbReference type="Gene3D" id="3.40.50.1820">
    <property type="entry name" value="alpha/beta hydrolase"/>
    <property type="match status" value="1"/>
</dbReference>
<keyword evidence="1" id="KW-0378">Hydrolase</keyword>
<sequence>MYVQNDMWQDIPLLHVYDEKMDEHTPIVIFLHGFQSAKEHNLHYAYQLVKKGVRVILPDAKLHGDRSENLSEGKMNLHFWEIVLNSIQEVGVLYNELLSRELVTSGKIGVAGTSMGGIITSGCLKKYEWISAAAICMGAPGFVELSNYQLNQFESIGVKLPMTSEQKDQLQDLLAEYDITREPEKFNQRPVLFWHGEKDTTVPFKNTYHFYMQLRSYYVQAQDHLKFIVSPNDGHKVPREGVIVVTDWLSQHLE</sequence>
<dbReference type="InterPro" id="IPR029058">
    <property type="entry name" value="AB_hydrolase_fold"/>
</dbReference>
<dbReference type="Pfam" id="PF00326">
    <property type="entry name" value="Peptidase_S9"/>
    <property type="match status" value="1"/>
</dbReference>
<dbReference type="EMBL" id="OBMQ01000001">
    <property type="protein sequence ID" value="SOB91635.1"/>
    <property type="molecule type" value="Genomic_DNA"/>
</dbReference>
<evidence type="ECO:0000313" key="3">
    <source>
        <dbReference type="EMBL" id="SOB91635.1"/>
    </source>
</evidence>
<dbReference type="PANTHER" id="PTHR22946:SF9">
    <property type="entry name" value="POLYKETIDE TRANSFERASE AF380"/>
    <property type="match status" value="1"/>
</dbReference>
<evidence type="ECO:0000256" key="1">
    <source>
        <dbReference type="ARBA" id="ARBA00022801"/>
    </source>
</evidence>
<dbReference type="InterPro" id="IPR050261">
    <property type="entry name" value="FrsA_esterase"/>
</dbReference>
<evidence type="ECO:0000259" key="2">
    <source>
        <dbReference type="Pfam" id="PF00326"/>
    </source>
</evidence>
<proteinExistence type="predicted"/>
<organism evidence="3 4">
    <name type="scientific">Ureibacillus xyleni</name>
    <dbReference type="NCBI Taxonomy" id="614648"/>
    <lineage>
        <taxon>Bacteria</taxon>
        <taxon>Bacillati</taxon>
        <taxon>Bacillota</taxon>
        <taxon>Bacilli</taxon>
        <taxon>Bacillales</taxon>
        <taxon>Caryophanaceae</taxon>
        <taxon>Ureibacillus</taxon>
    </lineage>
</organism>
<dbReference type="GO" id="GO:0006508">
    <property type="term" value="P:proteolysis"/>
    <property type="evidence" value="ECO:0007669"/>
    <property type="project" value="InterPro"/>
</dbReference>
<dbReference type="InterPro" id="IPR001375">
    <property type="entry name" value="Peptidase_S9_cat"/>
</dbReference>
<evidence type="ECO:0000313" key="4">
    <source>
        <dbReference type="Proteomes" id="UP000219636"/>
    </source>
</evidence>
<protein>
    <recommendedName>
        <fullName evidence="2">Peptidase S9 prolyl oligopeptidase catalytic domain-containing protein</fullName>
    </recommendedName>
</protein>
<dbReference type="GO" id="GO:0008236">
    <property type="term" value="F:serine-type peptidase activity"/>
    <property type="evidence" value="ECO:0007669"/>
    <property type="project" value="InterPro"/>
</dbReference>
<name>A0A285RC06_9BACL</name>
<gene>
    <name evidence="3" type="ORF">SAMN05880501_101350</name>
</gene>
<keyword evidence="4" id="KW-1185">Reference proteome</keyword>
<reference evidence="4" key="1">
    <citation type="submission" date="2017-08" db="EMBL/GenBank/DDBJ databases">
        <authorList>
            <person name="Varghese N."/>
            <person name="Submissions S."/>
        </authorList>
    </citation>
    <scope>NUCLEOTIDE SEQUENCE [LARGE SCALE GENOMIC DNA]</scope>
    <source>
        <strain evidence="4">JC22</strain>
    </source>
</reference>
<dbReference type="PANTHER" id="PTHR22946">
    <property type="entry name" value="DIENELACTONE HYDROLASE DOMAIN-CONTAINING PROTEIN-RELATED"/>
    <property type="match status" value="1"/>
</dbReference>
<dbReference type="Proteomes" id="UP000219636">
    <property type="component" value="Unassembled WGS sequence"/>
</dbReference>
<accession>A0A285RC06</accession>